<evidence type="ECO:0008006" key="3">
    <source>
        <dbReference type="Google" id="ProtNLM"/>
    </source>
</evidence>
<protein>
    <recommendedName>
        <fullName evidence="3">Flagellar protein FlgN</fullName>
    </recommendedName>
</protein>
<dbReference type="KEGG" id="pars:DRW48_05340"/>
<proteinExistence type="predicted"/>
<evidence type="ECO:0000313" key="1">
    <source>
        <dbReference type="EMBL" id="AXC49184.1"/>
    </source>
</evidence>
<keyword evidence="2" id="KW-1185">Reference proteome</keyword>
<gene>
    <name evidence="1" type="ORF">DRW48_05340</name>
</gene>
<accession>A0A344PIH9</accession>
<name>A0A344PIH9_9RHOB</name>
<dbReference type="Proteomes" id="UP000252023">
    <property type="component" value="Chromosome"/>
</dbReference>
<sequence length="104" mass="11180">MSTHLDHLDGARDALLHADPAGCAREIEAFEALCAERPPAVEDLATCEARLRVLGLMADACAEGVTAARQDLQDALIAAGRLTTYDSAGSRATRNTRRVQGRRY</sequence>
<organism evidence="1 2">
    <name type="scientific">Paracoccus suum</name>
    <dbReference type="NCBI Taxonomy" id="2259340"/>
    <lineage>
        <taxon>Bacteria</taxon>
        <taxon>Pseudomonadati</taxon>
        <taxon>Pseudomonadota</taxon>
        <taxon>Alphaproteobacteria</taxon>
        <taxon>Rhodobacterales</taxon>
        <taxon>Paracoccaceae</taxon>
        <taxon>Paracoccus</taxon>
    </lineage>
</organism>
<evidence type="ECO:0000313" key="2">
    <source>
        <dbReference type="Proteomes" id="UP000252023"/>
    </source>
</evidence>
<dbReference type="EMBL" id="CP030918">
    <property type="protein sequence ID" value="AXC49184.1"/>
    <property type="molecule type" value="Genomic_DNA"/>
</dbReference>
<dbReference type="RefSeq" id="WP_114075503.1">
    <property type="nucleotide sequence ID" value="NZ_CP030918.1"/>
</dbReference>
<reference evidence="2" key="1">
    <citation type="submission" date="2018-07" db="EMBL/GenBank/DDBJ databases">
        <title>Genome sequencing of Paracoccus sp. SC2-6.</title>
        <authorList>
            <person name="Heo J."/>
            <person name="Kim S.-J."/>
            <person name="Kwon S.-W."/>
        </authorList>
    </citation>
    <scope>NUCLEOTIDE SEQUENCE [LARGE SCALE GENOMIC DNA]</scope>
    <source>
        <strain evidence="2">SC2-6</strain>
    </source>
</reference>
<dbReference type="AlphaFoldDB" id="A0A344PIH9"/>